<proteinExistence type="predicted"/>
<keyword evidence="2" id="KW-0812">Transmembrane</keyword>
<evidence type="ECO:0000256" key="2">
    <source>
        <dbReference type="SAM" id="Phobius"/>
    </source>
</evidence>
<sequence length="641" mass="72925">MSNFFQELQRRNVIKSAISYVVIGWAILQVADILFPAFKIPDSAIRYVLYALIGGFPIWVIFAYIYEWTPAGFQRTSTVQNEASVHQQTGKRLNFFIFGGMALAIILLLADRVFNFTDTLETTDEKKAIAVLPFENMSTAEDAYFAKGITEDILTQISQIGDLRVLSNFTIRDYDTEGKTVEEIGEELNVNYLLTGSIRKAGEQLRITCQLVQLDPEEQAWAENYDKRMDDVFAIQTQVAEEVARNLKATLSPAEKAKIKDKPTDNLAAYNIYLKAREKYNTYENENFKEAADLFKKAIALDPEFSLAYAGLAETYGIGYLRGFYTNFFADSAKKYAEKATVLGPKRAETWTALGTAFRCEGNYAEAKEKYQKALTFNPNYLLALANLADISIRQNRQVEAIRLYQKIIKSNPLNYKIFAGMGLTYLLLDMPSKSAAYLQKAISLKQDNLDVKFYYALWHLFYSTPDQAKTQIRKFKAADPQNIRVTATCAVLALNVDQTLAKKYVNELIQSPAFNPSEYIDQTHVLSYLLMEEGKIDSANYWLDTTITILEKKMKEGGKNSALPGLLMEAYAIKGEKEKALHLLDSLNPENDPSPPIEYLKSPYYEDLKDNDRFQKIMGEKQQYINAKQLELSRQELELQ</sequence>
<feature type="transmembrane region" description="Helical" evidence="2">
    <location>
        <begin position="47"/>
        <end position="66"/>
    </location>
</feature>
<feature type="transmembrane region" description="Helical" evidence="2">
    <location>
        <begin position="93"/>
        <end position="110"/>
    </location>
</feature>
<feature type="repeat" description="TPR" evidence="1">
    <location>
        <begin position="348"/>
        <end position="381"/>
    </location>
</feature>
<dbReference type="Proteomes" id="UP001230496">
    <property type="component" value="Chromosome"/>
</dbReference>
<dbReference type="AlphaFoldDB" id="A0AA51NBN9"/>
<dbReference type="InterPro" id="IPR019734">
    <property type="entry name" value="TPR_rpt"/>
</dbReference>
<keyword evidence="4" id="KW-1185">Reference proteome</keyword>
<accession>A0AA51NBN9</accession>
<dbReference type="KEGG" id="msaa:QYS49_32975"/>
<keyword evidence="2" id="KW-0472">Membrane</keyword>
<evidence type="ECO:0000256" key="1">
    <source>
        <dbReference type="PROSITE-ProRule" id="PRU00339"/>
    </source>
</evidence>
<dbReference type="SUPFAM" id="SSF48452">
    <property type="entry name" value="TPR-like"/>
    <property type="match status" value="1"/>
</dbReference>
<dbReference type="Gene3D" id="1.25.40.10">
    <property type="entry name" value="Tetratricopeptide repeat domain"/>
    <property type="match status" value="2"/>
</dbReference>
<dbReference type="Gene3D" id="3.40.50.10070">
    <property type="entry name" value="TolB, N-terminal domain"/>
    <property type="match status" value="1"/>
</dbReference>
<feature type="transmembrane region" description="Helical" evidence="2">
    <location>
        <begin position="12"/>
        <end position="35"/>
    </location>
</feature>
<protein>
    <submittedName>
        <fullName evidence="3">Tetratricopeptide repeat protein</fullName>
    </submittedName>
</protein>
<evidence type="ECO:0000313" key="3">
    <source>
        <dbReference type="EMBL" id="WMN12252.1"/>
    </source>
</evidence>
<dbReference type="EMBL" id="CP129971">
    <property type="protein sequence ID" value="WMN12252.1"/>
    <property type="molecule type" value="Genomic_DNA"/>
</dbReference>
<dbReference type="SMART" id="SM00028">
    <property type="entry name" value="TPR"/>
    <property type="match status" value="4"/>
</dbReference>
<organism evidence="3 4">
    <name type="scientific">Marivirga salinarum</name>
    <dbReference type="NCBI Taxonomy" id="3059078"/>
    <lineage>
        <taxon>Bacteria</taxon>
        <taxon>Pseudomonadati</taxon>
        <taxon>Bacteroidota</taxon>
        <taxon>Cytophagia</taxon>
        <taxon>Cytophagales</taxon>
        <taxon>Marivirgaceae</taxon>
        <taxon>Marivirga</taxon>
    </lineage>
</organism>
<reference evidence="3 4" key="1">
    <citation type="submission" date="2023-08" db="EMBL/GenBank/DDBJ databases">
        <title>Comparative genomics and taxonomic characterization of three novel marine species of genus Marivirga.</title>
        <authorList>
            <person name="Muhammad N."/>
            <person name="Kim S.-G."/>
        </authorList>
    </citation>
    <scope>NUCLEOTIDE SEQUENCE [LARGE SCALE GENOMIC DNA]</scope>
    <source>
        <strain evidence="3 4">BDSF4-3</strain>
    </source>
</reference>
<dbReference type="PROSITE" id="PS50005">
    <property type="entry name" value="TPR"/>
    <property type="match status" value="1"/>
</dbReference>
<evidence type="ECO:0000313" key="4">
    <source>
        <dbReference type="Proteomes" id="UP001230496"/>
    </source>
</evidence>
<dbReference type="RefSeq" id="WP_308350197.1">
    <property type="nucleotide sequence ID" value="NZ_CP129971.1"/>
</dbReference>
<dbReference type="PANTHER" id="PTHR12558">
    <property type="entry name" value="CELL DIVISION CYCLE 16,23,27"/>
    <property type="match status" value="1"/>
</dbReference>
<name>A0AA51NBN9_9BACT</name>
<dbReference type="InterPro" id="IPR011990">
    <property type="entry name" value="TPR-like_helical_dom_sf"/>
</dbReference>
<dbReference type="Pfam" id="PF14559">
    <property type="entry name" value="TPR_19"/>
    <property type="match status" value="1"/>
</dbReference>
<gene>
    <name evidence="3" type="ORF">QYS49_32975</name>
</gene>
<keyword evidence="1" id="KW-0802">TPR repeat</keyword>
<dbReference type="PANTHER" id="PTHR12558:SF13">
    <property type="entry name" value="CELL DIVISION CYCLE PROTEIN 27 HOMOLOG"/>
    <property type="match status" value="1"/>
</dbReference>
<dbReference type="PROSITE" id="PS50293">
    <property type="entry name" value="TPR_REGION"/>
    <property type="match status" value="1"/>
</dbReference>
<keyword evidence="2" id="KW-1133">Transmembrane helix</keyword>